<dbReference type="InterPro" id="IPR040079">
    <property type="entry name" value="Glutathione_S-Trfase"/>
</dbReference>
<dbReference type="SFLD" id="SFLDG01152">
    <property type="entry name" value="Main.3:_Omega-_and_Tau-like"/>
    <property type="match status" value="1"/>
</dbReference>
<dbReference type="Pfam" id="PF02798">
    <property type="entry name" value="GST_N"/>
    <property type="match status" value="1"/>
</dbReference>
<evidence type="ECO:0000313" key="8">
    <source>
        <dbReference type="Proteomes" id="UP001603857"/>
    </source>
</evidence>
<dbReference type="Proteomes" id="UP001603857">
    <property type="component" value="Unassembled WGS sequence"/>
</dbReference>
<dbReference type="CDD" id="cd03058">
    <property type="entry name" value="GST_N_Tau"/>
    <property type="match status" value="1"/>
</dbReference>
<feature type="domain" description="GST N-terminal" evidence="5">
    <location>
        <begin position="147"/>
        <end position="226"/>
    </location>
</feature>
<keyword evidence="8" id="KW-1185">Reference proteome</keyword>
<protein>
    <recommendedName>
        <fullName evidence="1">glutathione transferase</fullName>
        <ecNumber evidence="1">2.5.1.18</ecNumber>
    </recommendedName>
</protein>
<keyword evidence="2" id="KW-0808">Transferase</keyword>
<dbReference type="SFLD" id="SFLDS00019">
    <property type="entry name" value="Glutathione_Transferase_(cytos"/>
    <property type="match status" value="1"/>
</dbReference>
<dbReference type="GO" id="GO:0004364">
    <property type="term" value="F:glutathione transferase activity"/>
    <property type="evidence" value="ECO:0007669"/>
    <property type="project" value="UniProtKB-EC"/>
</dbReference>
<evidence type="ECO:0000256" key="3">
    <source>
        <dbReference type="ARBA" id="ARBA00047960"/>
    </source>
</evidence>
<sequence>MDNPRLEPRDTTTPSVRPPCKVEGQLPGRAEGYHHHSLGLATLPSRGTSSPHASVRLPCLAEGRHRYTLGSATLPSRRTSSLHPRSGYHVDPRDITTIPSVRIRRRPLGSYRLGCLPSMCWSRRRRSLQPSSEESSAEELVVELAVECVCPPDFWPSPSGARVRIALAEKGIKYDSKEEDLSSKSPLLLQMNLVHKKIPVLIHNGKPICDSLIIVQYIEDVWNDRNPLLPSDLYQRAQARFWADYVEKKVYLFKIYELWSKVWTSKGEEQEVSEKEFVEALKLLEDQLGDKTYFGGDNLGFVNIALVPYYSWFKAYKAFVNLNIESQCPKFNV</sequence>
<feature type="compositionally biased region" description="Basic and acidic residues" evidence="4">
    <location>
        <begin position="1"/>
        <end position="10"/>
    </location>
</feature>
<dbReference type="InterPro" id="IPR010987">
    <property type="entry name" value="Glutathione-S-Trfase_C-like"/>
</dbReference>
<dbReference type="PANTHER" id="PTHR11260:SF781">
    <property type="entry name" value="GLUTATHIONE S-TRANSFERASE U19"/>
    <property type="match status" value="1"/>
</dbReference>
<dbReference type="Pfam" id="PF13410">
    <property type="entry name" value="GST_C_2"/>
    <property type="match status" value="1"/>
</dbReference>
<evidence type="ECO:0000256" key="2">
    <source>
        <dbReference type="ARBA" id="ARBA00022679"/>
    </source>
</evidence>
<dbReference type="CDD" id="cd03185">
    <property type="entry name" value="GST_C_Tau"/>
    <property type="match status" value="1"/>
</dbReference>
<organism evidence="7 8">
    <name type="scientific">Flemingia macrophylla</name>
    <dbReference type="NCBI Taxonomy" id="520843"/>
    <lineage>
        <taxon>Eukaryota</taxon>
        <taxon>Viridiplantae</taxon>
        <taxon>Streptophyta</taxon>
        <taxon>Embryophyta</taxon>
        <taxon>Tracheophyta</taxon>
        <taxon>Spermatophyta</taxon>
        <taxon>Magnoliopsida</taxon>
        <taxon>eudicotyledons</taxon>
        <taxon>Gunneridae</taxon>
        <taxon>Pentapetalae</taxon>
        <taxon>rosids</taxon>
        <taxon>fabids</taxon>
        <taxon>Fabales</taxon>
        <taxon>Fabaceae</taxon>
        <taxon>Papilionoideae</taxon>
        <taxon>50 kb inversion clade</taxon>
        <taxon>NPAAA clade</taxon>
        <taxon>indigoferoid/millettioid clade</taxon>
        <taxon>Phaseoleae</taxon>
        <taxon>Flemingia</taxon>
    </lineage>
</organism>
<gene>
    <name evidence="7" type="ORF">Fmac_018745</name>
</gene>
<comment type="caution">
    <text evidence="7">The sequence shown here is derived from an EMBL/GenBank/DDBJ whole genome shotgun (WGS) entry which is preliminary data.</text>
</comment>
<evidence type="ECO:0000256" key="1">
    <source>
        <dbReference type="ARBA" id="ARBA00012452"/>
    </source>
</evidence>
<dbReference type="PROSITE" id="PS50405">
    <property type="entry name" value="GST_CTER"/>
    <property type="match status" value="1"/>
</dbReference>
<dbReference type="Gene3D" id="1.20.1050.10">
    <property type="match status" value="1"/>
</dbReference>
<feature type="region of interest" description="Disordered" evidence="4">
    <location>
        <begin position="1"/>
        <end position="32"/>
    </location>
</feature>
<feature type="domain" description="GST C-terminal" evidence="6">
    <location>
        <begin position="232"/>
        <end position="333"/>
    </location>
</feature>
<comment type="catalytic activity">
    <reaction evidence="3">
        <text>RX + glutathione = an S-substituted glutathione + a halide anion + H(+)</text>
        <dbReference type="Rhea" id="RHEA:16437"/>
        <dbReference type="ChEBI" id="CHEBI:15378"/>
        <dbReference type="ChEBI" id="CHEBI:16042"/>
        <dbReference type="ChEBI" id="CHEBI:17792"/>
        <dbReference type="ChEBI" id="CHEBI:57925"/>
        <dbReference type="ChEBI" id="CHEBI:90779"/>
        <dbReference type="EC" id="2.5.1.18"/>
    </reaction>
</comment>
<feature type="compositionally biased region" description="Polar residues" evidence="4">
    <location>
        <begin position="74"/>
        <end position="83"/>
    </location>
</feature>
<dbReference type="AlphaFoldDB" id="A0ABD1M5U7"/>
<dbReference type="InterPro" id="IPR036282">
    <property type="entry name" value="Glutathione-S-Trfase_C_sf"/>
</dbReference>
<feature type="region of interest" description="Disordered" evidence="4">
    <location>
        <begin position="74"/>
        <end position="93"/>
    </location>
</feature>
<dbReference type="InterPro" id="IPR045074">
    <property type="entry name" value="GST_C_Tau"/>
</dbReference>
<dbReference type="InterPro" id="IPR045073">
    <property type="entry name" value="Omega/Tau-like"/>
</dbReference>
<accession>A0ABD1M5U7</accession>
<dbReference type="PANTHER" id="PTHR11260">
    <property type="entry name" value="GLUTATHIONE S-TRANSFERASE, GST, SUPERFAMILY, GST DOMAIN CONTAINING"/>
    <property type="match status" value="1"/>
</dbReference>
<dbReference type="SUPFAM" id="SSF47616">
    <property type="entry name" value="GST C-terminal domain-like"/>
    <property type="match status" value="1"/>
</dbReference>
<dbReference type="SUPFAM" id="SSF52833">
    <property type="entry name" value="Thioredoxin-like"/>
    <property type="match status" value="1"/>
</dbReference>
<reference evidence="7 8" key="1">
    <citation type="submission" date="2024-08" db="EMBL/GenBank/DDBJ databases">
        <title>Insights into the chromosomal genome structure of Flemingia macrophylla.</title>
        <authorList>
            <person name="Ding Y."/>
            <person name="Zhao Y."/>
            <person name="Bi W."/>
            <person name="Wu M."/>
            <person name="Zhao G."/>
            <person name="Gong Y."/>
            <person name="Li W."/>
            <person name="Zhang P."/>
        </authorList>
    </citation>
    <scope>NUCLEOTIDE SEQUENCE [LARGE SCALE GENOMIC DNA]</scope>
    <source>
        <strain evidence="7">DYQJB</strain>
        <tissue evidence="7">Leaf</tissue>
    </source>
</reference>
<name>A0ABD1M5U7_9FABA</name>
<dbReference type="InterPro" id="IPR004045">
    <property type="entry name" value="Glutathione_S-Trfase_N"/>
</dbReference>
<dbReference type="EC" id="2.5.1.18" evidence="1"/>
<evidence type="ECO:0000259" key="5">
    <source>
        <dbReference type="PROSITE" id="PS50404"/>
    </source>
</evidence>
<dbReference type="InterPro" id="IPR036249">
    <property type="entry name" value="Thioredoxin-like_sf"/>
</dbReference>
<evidence type="ECO:0000313" key="7">
    <source>
        <dbReference type="EMBL" id="KAL2331164.1"/>
    </source>
</evidence>
<evidence type="ECO:0000256" key="4">
    <source>
        <dbReference type="SAM" id="MobiDB-lite"/>
    </source>
</evidence>
<dbReference type="SFLD" id="SFLDG00358">
    <property type="entry name" value="Main_(cytGST)"/>
    <property type="match status" value="1"/>
</dbReference>
<dbReference type="PROSITE" id="PS50404">
    <property type="entry name" value="GST_NTER"/>
    <property type="match status" value="1"/>
</dbReference>
<dbReference type="Gene3D" id="3.40.30.10">
    <property type="entry name" value="Glutaredoxin"/>
    <property type="match status" value="1"/>
</dbReference>
<proteinExistence type="predicted"/>
<evidence type="ECO:0000259" key="6">
    <source>
        <dbReference type="PROSITE" id="PS50405"/>
    </source>
</evidence>
<dbReference type="EMBL" id="JBGMDY010000006">
    <property type="protein sequence ID" value="KAL2331164.1"/>
    <property type="molecule type" value="Genomic_DNA"/>
</dbReference>
<dbReference type="FunFam" id="3.40.30.10:FF:000014">
    <property type="entry name" value="Tau class glutathione S-transferase"/>
    <property type="match status" value="1"/>
</dbReference>